<name>A0A4Q2RYA8_9ACTN</name>
<evidence type="ECO:0000256" key="2">
    <source>
        <dbReference type="SAM" id="SignalP"/>
    </source>
</evidence>
<dbReference type="RefSeq" id="WP_129397830.1">
    <property type="nucleotide sequence ID" value="NZ_SDWT01000001.1"/>
</dbReference>
<dbReference type="InterPro" id="IPR011047">
    <property type="entry name" value="Quinoprotein_ADH-like_sf"/>
</dbReference>
<dbReference type="InterPro" id="IPR030916">
    <property type="entry name" value="ELWxxDGT_rpt"/>
</dbReference>
<dbReference type="Proteomes" id="UP000294071">
    <property type="component" value="Unassembled WGS sequence"/>
</dbReference>
<keyword evidence="2" id="KW-0732">Signal</keyword>
<protein>
    <recommendedName>
        <fullName evidence="5">Hyalin</fullName>
    </recommendedName>
</protein>
<feature type="signal peptide" evidence="2">
    <location>
        <begin position="1"/>
        <end position="27"/>
    </location>
</feature>
<dbReference type="SUPFAM" id="SSF50998">
    <property type="entry name" value="Quinoprotein alcohol dehydrogenase-like"/>
    <property type="match status" value="1"/>
</dbReference>
<dbReference type="AlphaFoldDB" id="A0A4Q2RYA8"/>
<evidence type="ECO:0000313" key="4">
    <source>
        <dbReference type="Proteomes" id="UP000294071"/>
    </source>
</evidence>
<feature type="region of interest" description="Disordered" evidence="1">
    <location>
        <begin position="563"/>
        <end position="596"/>
    </location>
</feature>
<sequence length="681" mass="70430">MISRASLSRAVCAAMLLALVAPASAEADQLTVRGAQVFTYVAPDSPTQFGNELAVFQGFLYFVADDGVHGRELWRTDGTDAGTALVGDLYPGLPGTNADPHRLTVVGDRLFFNARSSGAASSETVFYIEASTPTTIRQINALRATDNAPVPAVGSIFGAPNGRVVISRLLGESSNCCYAVYALPPGGTAFAKISVGAEDINANNVFSPSATAGGWTYYSRSNTNVSPGQGSELWRTNGATTEAVADIRPGTAGSAPSAFVATGNRVYFTADDGTRGRELWVTNPADKSDTHLVHEHVPGAASTSINDPGQVANGNVLYYVPANDPVTGPELWRTDGTEAGTRVVKDLTPGTGGYSVSTPFAFRGGVGLLRGSDVFVSSDGTDAGTALLGSVDLDGVGPNTPVVLGDRAYFVAGATPFGQAVWRTDGTEAGTFPLTAGGFDGTGAASGSPSAQTLAVLGSRLIFFGRDPGTNASGAVKMYVLDTTLPDEQRVATVAPAVTGTPAVGSRLDVSRGTWSGRPTTFTYQWLRNGQPIANATSPSYGVVAADAGQRISARVTTTGIGAPRTASADSGAVTIGGSAGPTPTPTPTPTSLTVTRKPSLKGRAEVGSRLKVTLPRVAQSGVKMTVRWFANGKAIKKQTKTKLKLTRKQVGKRVTATITLEKSGFRTLRLKVGPSRKVTD</sequence>
<dbReference type="OrthoDB" id="5242130at2"/>
<gene>
    <name evidence="3" type="ORF">EUA93_00240</name>
</gene>
<dbReference type="Gene3D" id="2.60.40.2700">
    <property type="match status" value="2"/>
</dbReference>
<evidence type="ECO:0000313" key="3">
    <source>
        <dbReference type="EMBL" id="RYB92919.1"/>
    </source>
</evidence>
<accession>A0A4Q2RYA8</accession>
<evidence type="ECO:0000256" key="1">
    <source>
        <dbReference type="SAM" id="MobiDB-lite"/>
    </source>
</evidence>
<dbReference type="NCBIfam" id="TIGR04534">
    <property type="entry name" value="ELWxxDGT_rpt"/>
    <property type="match status" value="1"/>
</dbReference>
<comment type="caution">
    <text evidence="3">The sequence shown here is derived from an EMBL/GenBank/DDBJ whole genome shotgun (WGS) entry which is preliminary data.</text>
</comment>
<proteinExistence type="predicted"/>
<organism evidence="3 4">
    <name type="scientific">Nocardioides oleivorans</name>
    <dbReference type="NCBI Taxonomy" id="273676"/>
    <lineage>
        <taxon>Bacteria</taxon>
        <taxon>Bacillati</taxon>
        <taxon>Actinomycetota</taxon>
        <taxon>Actinomycetes</taxon>
        <taxon>Propionibacteriales</taxon>
        <taxon>Nocardioidaceae</taxon>
        <taxon>Nocardioides</taxon>
    </lineage>
</organism>
<reference evidence="3 4" key="1">
    <citation type="submission" date="2019-01" db="EMBL/GenBank/DDBJ databases">
        <title>Novel species of Nocardioides.</title>
        <authorList>
            <person name="Liu Q."/>
            <person name="Xin Y.-H."/>
        </authorList>
    </citation>
    <scope>NUCLEOTIDE SEQUENCE [LARGE SCALE GENOMIC DNA]</scope>
    <source>
        <strain evidence="3 4">CGMCC 4.6882</strain>
    </source>
</reference>
<feature type="chain" id="PRO_5020759796" description="Hyalin" evidence="2">
    <location>
        <begin position="28"/>
        <end position="681"/>
    </location>
</feature>
<keyword evidence="4" id="KW-1185">Reference proteome</keyword>
<dbReference type="EMBL" id="SDWT01000001">
    <property type="protein sequence ID" value="RYB92919.1"/>
    <property type="molecule type" value="Genomic_DNA"/>
</dbReference>
<evidence type="ECO:0008006" key="5">
    <source>
        <dbReference type="Google" id="ProtNLM"/>
    </source>
</evidence>